<evidence type="ECO:0000256" key="1">
    <source>
        <dbReference type="SAM" id="Phobius"/>
    </source>
</evidence>
<feature type="transmembrane region" description="Helical" evidence="1">
    <location>
        <begin position="148"/>
        <end position="165"/>
    </location>
</feature>
<keyword evidence="1" id="KW-1133">Transmembrane helix</keyword>
<comment type="caution">
    <text evidence="2">The sequence shown here is derived from an EMBL/GenBank/DDBJ whole genome shotgun (WGS) entry which is preliminary data.</text>
</comment>
<keyword evidence="3" id="KW-1185">Reference proteome</keyword>
<keyword evidence="1" id="KW-0472">Membrane</keyword>
<keyword evidence="1" id="KW-0812">Transmembrane</keyword>
<accession>A0ABS9VHE6</accession>
<evidence type="ECO:0008006" key="4">
    <source>
        <dbReference type="Google" id="ProtNLM"/>
    </source>
</evidence>
<name>A0ABS9VHE6_9BACT</name>
<gene>
    <name evidence="2" type="ORF">MM213_20325</name>
</gene>
<dbReference type="EMBL" id="JAKZGO010000035">
    <property type="protein sequence ID" value="MCH7415858.1"/>
    <property type="molecule type" value="Genomic_DNA"/>
</dbReference>
<organism evidence="2 3">
    <name type="scientific">Belliella alkalica</name>
    <dbReference type="NCBI Taxonomy" id="1730871"/>
    <lineage>
        <taxon>Bacteria</taxon>
        <taxon>Pseudomonadati</taxon>
        <taxon>Bacteroidota</taxon>
        <taxon>Cytophagia</taxon>
        <taxon>Cytophagales</taxon>
        <taxon>Cyclobacteriaceae</taxon>
        <taxon>Belliella</taxon>
    </lineage>
</organism>
<reference evidence="2" key="1">
    <citation type="submission" date="2022-03" db="EMBL/GenBank/DDBJ databases">
        <title>De novo assembled genomes of Belliella spp. (Cyclobacteriaceae) strains.</title>
        <authorList>
            <person name="Szabo A."/>
            <person name="Korponai K."/>
            <person name="Felfoldi T."/>
        </authorList>
    </citation>
    <scope>NUCLEOTIDE SEQUENCE</scope>
    <source>
        <strain evidence="2">DSM 111903</strain>
    </source>
</reference>
<protein>
    <recommendedName>
        <fullName evidence="4">DUF3592 domain-containing protein</fullName>
    </recommendedName>
</protein>
<sequence>MKIFTDRNFRTFFLVGMGIYFIVEHGTREHSVSTEDLIELKGKIIDYSFKDNTGWRRQGQQYYIYLDEYPNKFQIKADYLRYFDKEIFKENFESGTILEISFPKYQEHLIGTKEAVLLTSLSINSYEYISQRQTIEFEKSSKSSNSDYLLGIIFIILGVLVFLFHNKL</sequence>
<dbReference type="Proteomes" id="UP001165430">
    <property type="component" value="Unassembled WGS sequence"/>
</dbReference>
<evidence type="ECO:0000313" key="2">
    <source>
        <dbReference type="EMBL" id="MCH7415858.1"/>
    </source>
</evidence>
<proteinExistence type="predicted"/>
<evidence type="ECO:0000313" key="3">
    <source>
        <dbReference type="Proteomes" id="UP001165430"/>
    </source>
</evidence>
<dbReference type="RefSeq" id="WP_241414719.1">
    <property type="nucleotide sequence ID" value="NZ_JAKZGO010000035.1"/>
</dbReference>